<dbReference type="InterPro" id="IPR036390">
    <property type="entry name" value="WH_DNA-bd_sf"/>
</dbReference>
<dbReference type="Pfam" id="PF03551">
    <property type="entry name" value="PadR"/>
    <property type="match status" value="1"/>
</dbReference>
<sequence length="177" mass="20142">MSNTEHDVDCCCRKSRRMFSPKELRVYVLSLLAGSSSYGYELIQRIKLATGGFYCPSSGVIYPTLTLLEEQTFIEPVNQSHGRKQFLITTEGKLFLATQTVILLNIKQKLQYARELKQGNAFADEIELAVSRFKSLLRHKIVLKQLSNDESVKIVNIINQTVQRLESMNLALIEVDN</sequence>
<proteinExistence type="predicted"/>
<dbReference type="PANTHER" id="PTHR43252:SF7">
    <property type="entry name" value="TRANSCRIPTIONAL REGULATOR YQJI"/>
    <property type="match status" value="1"/>
</dbReference>
<protein>
    <submittedName>
        <fullName evidence="2">PadR family transcriptional regulator</fullName>
    </submittedName>
</protein>
<accession>A0A0N0IAK7</accession>
<gene>
    <name evidence="2" type="ORF">M992_1968</name>
</gene>
<dbReference type="AlphaFoldDB" id="A0A0N0IAK7"/>
<dbReference type="Gene3D" id="1.10.10.10">
    <property type="entry name" value="Winged helix-like DNA-binding domain superfamily/Winged helix DNA-binding domain"/>
    <property type="match status" value="1"/>
</dbReference>
<dbReference type="RefSeq" id="WP_053908342.1">
    <property type="nucleotide sequence ID" value="NZ_CAWMUS010000018.1"/>
</dbReference>
<dbReference type="SUPFAM" id="SSF46785">
    <property type="entry name" value="Winged helix' DNA-binding domain"/>
    <property type="match status" value="1"/>
</dbReference>
<reference evidence="2 3" key="1">
    <citation type="submission" date="2015-07" db="EMBL/GenBank/DDBJ databases">
        <title>ATOL: Assembling a taxonomically balanced genome-scale reconstruction of the evolutionary history of the Enterobacteriaceae.</title>
        <authorList>
            <person name="Plunkett G.III."/>
            <person name="Neeno-Eckwall E.C."/>
            <person name="Glasner J.D."/>
            <person name="Perna N.T."/>
        </authorList>
    </citation>
    <scope>NUCLEOTIDE SEQUENCE [LARGE SCALE GENOMIC DNA]</scope>
    <source>
        <strain evidence="2 3">ATCC 35017</strain>
    </source>
</reference>
<organism evidence="2 3">
    <name type="scientific">Moellerella wisconsensis ATCC 35017</name>
    <dbReference type="NCBI Taxonomy" id="1354267"/>
    <lineage>
        <taxon>Bacteria</taxon>
        <taxon>Pseudomonadati</taxon>
        <taxon>Pseudomonadota</taxon>
        <taxon>Gammaproteobacteria</taxon>
        <taxon>Enterobacterales</taxon>
        <taxon>Morganellaceae</taxon>
        <taxon>Moellerella</taxon>
    </lineage>
</organism>
<dbReference type="Proteomes" id="UP000053226">
    <property type="component" value="Unassembled WGS sequence"/>
</dbReference>
<evidence type="ECO:0000313" key="2">
    <source>
        <dbReference type="EMBL" id="KPD02811.1"/>
    </source>
</evidence>
<comment type="caution">
    <text evidence="2">The sequence shown here is derived from an EMBL/GenBank/DDBJ whole genome shotgun (WGS) entry which is preliminary data.</text>
</comment>
<dbReference type="InterPro" id="IPR005149">
    <property type="entry name" value="Tscrpt_reg_PadR_N"/>
</dbReference>
<evidence type="ECO:0000313" key="3">
    <source>
        <dbReference type="Proteomes" id="UP000053226"/>
    </source>
</evidence>
<dbReference type="EMBL" id="LGAA01000018">
    <property type="protein sequence ID" value="KPD02811.1"/>
    <property type="molecule type" value="Genomic_DNA"/>
</dbReference>
<dbReference type="InterPro" id="IPR036388">
    <property type="entry name" value="WH-like_DNA-bd_sf"/>
</dbReference>
<evidence type="ECO:0000259" key="1">
    <source>
        <dbReference type="Pfam" id="PF03551"/>
    </source>
</evidence>
<name>A0A0N0IAK7_9GAMM</name>
<dbReference type="PANTHER" id="PTHR43252">
    <property type="entry name" value="TRANSCRIPTIONAL REGULATOR YQJI"/>
    <property type="match status" value="1"/>
</dbReference>
<keyword evidence="3" id="KW-1185">Reference proteome</keyword>
<feature type="domain" description="Transcription regulator PadR N-terminal" evidence="1">
    <location>
        <begin position="28"/>
        <end position="97"/>
    </location>
</feature>